<dbReference type="GO" id="GO:0005829">
    <property type="term" value="C:cytosol"/>
    <property type="evidence" value="ECO:0007669"/>
    <property type="project" value="TreeGrafter"/>
</dbReference>
<dbReference type="PANTHER" id="PTHR47894">
    <property type="entry name" value="HTH-TYPE TRANSCRIPTIONAL REGULATOR GADX"/>
    <property type="match status" value="1"/>
</dbReference>
<dbReference type="PANTHER" id="PTHR47894:SF1">
    <property type="entry name" value="HTH-TYPE TRANSCRIPTIONAL REGULATOR VQSM"/>
    <property type="match status" value="1"/>
</dbReference>
<keyword evidence="6" id="KW-1185">Reference proteome</keyword>
<organism evidence="5 6">
    <name type="scientific">Aliiruegeria haliotis</name>
    <dbReference type="NCBI Taxonomy" id="1280846"/>
    <lineage>
        <taxon>Bacteria</taxon>
        <taxon>Pseudomonadati</taxon>
        <taxon>Pseudomonadota</taxon>
        <taxon>Alphaproteobacteria</taxon>
        <taxon>Rhodobacterales</taxon>
        <taxon>Roseobacteraceae</taxon>
        <taxon>Aliiruegeria</taxon>
    </lineage>
</organism>
<evidence type="ECO:0000256" key="3">
    <source>
        <dbReference type="ARBA" id="ARBA00023163"/>
    </source>
</evidence>
<dbReference type="Proteomes" id="UP000239480">
    <property type="component" value="Unassembled WGS sequence"/>
</dbReference>
<dbReference type="Gene3D" id="1.10.10.60">
    <property type="entry name" value="Homeodomain-like"/>
    <property type="match status" value="1"/>
</dbReference>
<dbReference type="InterPro" id="IPR009057">
    <property type="entry name" value="Homeodomain-like_sf"/>
</dbReference>
<sequence>MANLPVTRAAHVIAFCEEFWRLGAPVQTQLERARLPALLEEQPDAYVSYIFATSFVGQTAAAEGIEDVSWLGANALRDGQLNASLRDAMFPAHTVSSRLKRFFVLSRIENSNLRVEMRAHGNRVQIISKMDISKNTPGRDAPNWTQVAFIIEAIRSIAGPDWAPATICFKTAFDVFHDALEACDNTRIITGAPTTAIYFSRQALSLRAQVASMPQAHDQPESVEMSDLDCLRSVLRPYFRGRPLAISEASEILGTSVRTLQRRLQEHGTSYSELVDTTRFSIAADLLTHSDRRLIEVAIAIGYEDLSNFARMFRKYAGMSLGEFRRAQAARA</sequence>
<dbReference type="Pfam" id="PF12833">
    <property type="entry name" value="HTH_18"/>
    <property type="match status" value="1"/>
</dbReference>
<evidence type="ECO:0000256" key="2">
    <source>
        <dbReference type="ARBA" id="ARBA00023125"/>
    </source>
</evidence>
<name>A0A2T0S0G9_9RHOB</name>
<accession>A0A2T0S0G9</accession>
<protein>
    <submittedName>
        <fullName evidence="5">AraC-like DNA-binding protein</fullName>
    </submittedName>
</protein>
<evidence type="ECO:0000313" key="6">
    <source>
        <dbReference type="Proteomes" id="UP000239480"/>
    </source>
</evidence>
<evidence type="ECO:0000313" key="5">
    <source>
        <dbReference type="EMBL" id="PRY26926.1"/>
    </source>
</evidence>
<evidence type="ECO:0000259" key="4">
    <source>
        <dbReference type="PROSITE" id="PS01124"/>
    </source>
</evidence>
<gene>
    <name evidence="5" type="ORF">CLV78_1011031</name>
</gene>
<dbReference type="RefSeq" id="WP_106203623.1">
    <property type="nucleotide sequence ID" value="NZ_PVTD01000001.1"/>
</dbReference>
<dbReference type="Pfam" id="PF12625">
    <property type="entry name" value="Arabinose_bd"/>
    <property type="match status" value="1"/>
</dbReference>
<evidence type="ECO:0000256" key="1">
    <source>
        <dbReference type="ARBA" id="ARBA00023015"/>
    </source>
</evidence>
<dbReference type="SMART" id="SM00342">
    <property type="entry name" value="HTH_ARAC"/>
    <property type="match status" value="1"/>
</dbReference>
<keyword evidence="3" id="KW-0804">Transcription</keyword>
<dbReference type="OrthoDB" id="9816011at2"/>
<reference evidence="5 6" key="1">
    <citation type="submission" date="2018-03" db="EMBL/GenBank/DDBJ databases">
        <title>Genomic Encyclopedia of Archaeal and Bacterial Type Strains, Phase II (KMG-II): from individual species to whole genera.</title>
        <authorList>
            <person name="Goeker M."/>
        </authorList>
    </citation>
    <scope>NUCLEOTIDE SEQUENCE [LARGE SCALE GENOMIC DNA]</scope>
    <source>
        <strain evidence="5 6">DSM 29328</strain>
    </source>
</reference>
<keyword evidence="2 5" id="KW-0238">DNA-binding</keyword>
<feature type="domain" description="HTH araC/xylS-type" evidence="4">
    <location>
        <begin position="229"/>
        <end position="327"/>
    </location>
</feature>
<dbReference type="SUPFAM" id="SSF46689">
    <property type="entry name" value="Homeodomain-like"/>
    <property type="match status" value="1"/>
</dbReference>
<keyword evidence="1" id="KW-0805">Transcription regulation</keyword>
<dbReference type="InterPro" id="IPR032687">
    <property type="entry name" value="AraC-type_N"/>
</dbReference>
<dbReference type="EMBL" id="PVTD01000001">
    <property type="protein sequence ID" value="PRY26926.1"/>
    <property type="molecule type" value="Genomic_DNA"/>
</dbReference>
<dbReference type="GO" id="GO:0003700">
    <property type="term" value="F:DNA-binding transcription factor activity"/>
    <property type="evidence" value="ECO:0007669"/>
    <property type="project" value="InterPro"/>
</dbReference>
<comment type="caution">
    <text evidence="5">The sequence shown here is derived from an EMBL/GenBank/DDBJ whole genome shotgun (WGS) entry which is preliminary data.</text>
</comment>
<dbReference type="InterPro" id="IPR018060">
    <property type="entry name" value="HTH_AraC"/>
</dbReference>
<proteinExistence type="predicted"/>
<dbReference type="GO" id="GO:0000976">
    <property type="term" value="F:transcription cis-regulatory region binding"/>
    <property type="evidence" value="ECO:0007669"/>
    <property type="project" value="TreeGrafter"/>
</dbReference>
<dbReference type="AlphaFoldDB" id="A0A2T0S0G9"/>
<dbReference type="PROSITE" id="PS01124">
    <property type="entry name" value="HTH_ARAC_FAMILY_2"/>
    <property type="match status" value="1"/>
</dbReference>